<keyword evidence="2" id="KW-0186">Copper</keyword>
<dbReference type="PANTHER" id="PTHR12151:SF25">
    <property type="entry name" value="LINALOOL DEHYDRATASE_ISOMERASE DOMAIN-CONTAINING PROTEIN"/>
    <property type="match status" value="1"/>
</dbReference>
<organism evidence="5 6">
    <name type="scientific">Skermanella aerolata</name>
    <dbReference type="NCBI Taxonomy" id="393310"/>
    <lineage>
        <taxon>Bacteria</taxon>
        <taxon>Pseudomonadati</taxon>
        <taxon>Pseudomonadota</taxon>
        <taxon>Alphaproteobacteria</taxon>
        <taxon>Rhodospirillales</taxon>
        <taxon>Azospirillaceae</taxon>
        <taxon>Skermanella</taxon>
    </lineage>
</organism>
<dbReference type="PANTHER" id="PTHR12151">
    <property type="entry name" value="ELECTRON TRANSPORT PROTIN SCO1/SENC FAMILY MEMBER"/>
    <property type="match status" value="1"/>
</dbReference>
<keyword evidence="4" id="KW-0812">Transmembrane</keyword>
<feature type="binding site" evidence="2">
    <location>
        <position position="81"/>
    </location>
    <ligand>
        <name>Cu cation</name>
        <dbReference type="ChEBI" id="CHEBI:23378"/>
    </ligand>
</feature>
<feature type="binding site" evidence="2">
    <location>
        <position position="169"/>
    </location>
    <ligand>
        <name>Cu cation</name>
        <dbReference type="ChEBI" id="CHEBI:23378"/>
    </ligand>
</feature>
<dbReference type="SUPFAM" id="SSF52833">
    <property type="entry name" value="Thioredoxin-like"/>
    <property type="match status" value="1"/>
</dbReference>
<dbReference type="InterPro" id="IPR036249">
    <property type="entry name" value="Thioredoxin-like_sf"/>
</dbReference>
<dbReference type="Pfam" id="PF02630">
    <property type="entry name" value="SCO1-SenC"/>
    <property type="match status" value="1"/>
</dbReference>
<dbReference type="CDD" id="cd02968">
    <property type="entry name" value="SCO"/>
    <property type="match status" value="1"/>
</dbReference>
<feature type="transmembrane region" description="Helical" evidence="4">
    <location>
        <begin position="9"/>
        <end position="30"/>
    </location>
</feature>
<comment type="caution">
    <text evidence="5">The sequence shown here is derived from an EMBL/GenBank/DDBJ whole genome shotgun (WGS) entry which is preliminary data.</text>
</comment>
<dbReference type="EMBL" id="BJYZ01000056">
    <property type="protein sequence ID" value="GEO42966.1"/>
    <property type="molecule type" value="Genomic_DNA"/>
</dbReference>
<feature type="binding site" evidence="2">
    <location>
        <position position="85"/>
    </location>
    <ligand>
        <name>Cu cation</name>
        <dbReference type="ChEBI" id="CHEBI:23378"/>
    </ligand>
</feature>
<protein>
    <submittedName>
        <fullName evidence="5">SCO family protein</fullName>
    </submittedName>
</protein>
<keyword evidence="6" id="KW-1185">Reference proteome</keyword>
<dbReference type="GO" id="GO:0046872">
    <property type="term" value="F:metal ion binding"/>
    <property type="evidence" value="ECO:0007669"/>
    <property type="project" value="UniProtKB-KW"/>
</dbReference>
<dbReference type="RefSeq" id="WP_044436620.1">
    <property type="nucleotide sequence ID" value="NZ_BJYZ01000056.1"/>
</dbReference>
<accession>A0A512E2Q7</accession>
<proteinExistence type="inferred from homology"/>
<keyword evidence="4" id="KW-1133">Transmembrane helix</keyword>
<dbReference type="InterPro" id="IPR003782">
    <property type="entry name" value="SCO1/SenC"/>
</dbReference>
<dbReference type="OrthoDB" id="9790194at2"/>
<evidence type="ECO:0000256" key="2">
    <source>
        <dbReference type="PIRSR" id="PIRSR603782-1"/>
    </source>
</evidence>
<name>A0A512E2Q7_9PROT</name>
<comment type="similarity">
    <text evidence="1">Belongs to the SCO1/2 family.</text>
</comment>
<dbReference type="AlphaFoldDB" id="A0A512E2Q7"/>
<dbReference type="Gene3D" id="3.40.30.10">
    <property type="entry name" value="Glutaredoxin"/>
    <property type="match status" value="1"/>
</dbReference>
<gene>
    <name evidence="5" type="ORF">SAE02_71140</name>
</gene>
<evidence type="ECO:0000256" key="1">
    <source>
        <dbReference type="ARBA" id="ARBA00010996"/>
    </source>
</evidence>
<evidence type="ECO:0000256" key="4">
    <source>
        <dbReference type="SAM" id="Phobius"/>
    </source>
</evidence>
<keyword evidence="3" id="KW-1015">Disulfide bond</keyword>
<evidence type="ECO:0000256" key="3">
    <source>
        <dbReference type="PIRSR" id="PIRSR603782-2"/>
    </source>
</evidence>
<keyword evidence="2" id="KW-0479">Metal-binding</keyword>
<keyword evidence="4" id="KW-0472">Membrane</keyword>
<dbReference type="Proteomes" id="UP000321523">
    <property type="component" value="Unassembled WGS sequence"/>
</dbReference>
<evidence type="ECO:0000313" key="5">
    <source>
        <dbReference type="EMBL" id="GEO42966.1"/>
    </source>
</evidence>
<evidence type="ECO:0000313" key="6">
    <source>
        <dbReference type="Proteomes" id="UP000321523"/>
    </source>
</evidence>
<sequence length="206" mass="22285">MLNLRNIRFVLWMLVGLAVGSLAILVWQIAATEPQRAGTIEPGRPMAEGANWSLLDEAGRPFTPADLRGRPTLLVFGFTHCPDVCPTSLSYVANALQALGPQAEDVRSVFLTVDPERDTAQVMSEYTALFDERILGVTGKPEEVTTALKSLGAFARKAPLDGGGYNVDHTASMLLLDAQGRLRSTLDVHEPAEVAAEKVRRLLSTS</sequence>
<reference evidence="5 6" key="1">
    <citation type="submission" date="2019-07" db="EMBL/GenBank/DDBJ databases">
        <title>Whole genome shotgun sequence of Skermanella aerolata NBRC 106429.</title>
        <authorList>
            <person name="Hosoyama A."/>
            <person name="Uohara A."/>
            <person name="Ohji S."/>
            <person name="Ichikawa N."/>
        </authorList>
    </citation>
    <scope>NUCLEOTIDE SEQUENCE [LARGE SCALE GENOMIC DNA]</scope>
    <source>
        <strain evidence="5 6">NBRC 106429</strain>
    </source>
</reference>
<feature type="disulfide bond" description="Redox-active" evidence="3">
    <location>
        <begin position="81"/>
        <end position="85"/>
    </location>
</feature>